<dbReference type="Pfam" id="PF13602">
    <property type="entry name" value="ADH_zinc_N_2"/>
    <property type="match status" value="1"/>
</dbReference>
<reference evidence="2" key="1">
    <citation type="journal article" date="2019" name="Int. J. Syst. Evol. Microbiol.">
        <title>The Global Catalogue of Microorganisms (GCM) 10K type strain sequencing project: providing services to taxonomists for standard genome sequencing and annotation.</title>
        <authorList>
            <consortium name="The Broad Institute Genomics Platform"/>
            <consortium name="The Broad Institute Genome Sequencing Center for Infectious Disease"/>
            <person name="Wu L."/>
            <person name="Ma J."/>
        </authorList>
    </citation>
    <scope>NUCLEOTIDE SEQUENCE [LARGE SCALE GENOMIC DNA]</scope>
    <source>
        <strain evidence="2">NBRC 108728</strain>
    </source>
</reference>
<accession>A0ABN6Y0Q6</accession>
<dbReference type="Gene3D" id="3.40.50.720">
    <property type="entry name" value="NAD(P)-binding Rossmann-like Domain"/>
    <property type="match status" value="1"/>
</dbReference>
<name>A0ABN6Y0Q6_9MICO</name>
<keyword evidence="2" id="KW-1185">Reference proteome</keyword>
<sequence>MHLGVELGLDPARIETIIAFGAASEIGAQTKGSSDASTTDALASVAALVAEGRVTVPIAETFPLDRVRNAFELLEQHHAHGKVVLLP</sequence>
<evidence type="ECO:0008006" key="3">
    <source>
        <dbReference type="Google" id="ProtNLM"/>
    </source>
</evidence>
<dbReference type="Gene3D" id="3.90.180.10">
    <property type="entry name" value="Medium-chain alcohol dehydrogenases, catalytic domain"/>
    <property type="match status" value="1"/>
</dbReference>
<protein>
    <recommendedName>
        <fullName evidence="3">Zinc-binding dehydrogenase</fullName>
    </recommendedName>
</protein>
<dbReference type="Proteomes" id="UP001321486">
    <property type="component" value="Chromosome"/>
</dbReference>
<evidence type="ECO:0000313" key="1">
    <source>
        <dbReference type="EMBL" id="BDZ50709.1"/>
    </source>
</evidence>
<gene>
    <name evidence="1" type="ORF">GCM10025867_29500</name>
</gene>
<dbReference type="RefSeq" id="WP_286343660.1">
    <property type="nucleotide sequence ID" value="NZ_AP027732.1"/>
</dbReference>
<proteinExistence type="predicted"/>
<dbReference type="EMBL" id="AP027732">
    <property type="protein sequence ID" value="BDZ50709.1"/>
    <property type="molecule type" value="Genomic_DNA"/>
</dbReference>
<evidence type="ECO:0000313" key="2">
    <source>
        <dbReference type="Proteomes" id="UP001321486"/>
    </source>
</evidence>
<organism evidence="1 2">
    <name type="scientific">Frondihabitans sucicola</name>
    <dbReference type="NCBI Taxonomy" id="1268041"/>
    <lineage>
        <taxon>Bacteria</taxon>
        <taxon>Bacillati</taxon>
        <taxon>Actinomycetota</taxon>
        <taxon>Actinomycetes</taxon>
        <taxon>Micrococcales</taxon>
        <taxon>Microbacteriaceae</taxon>
        <taxon>Frondihabitans</taxon>
    </lineage>
</organism>